<accession>A0AAV6TQB1</accession>
<dbReference type="InterPro" id="IPR043502">
    <property type="entry name" value="DNA/RNA_pol_sf"/>
</dbReference>
<keyword evidence="1" id="KW-0862">Zinc</keyword>
<comment type="caution">
    <text evidence="5">The sequence shown here is derived from an EMBL/GenBank/DDBJ whole genome shotgun (WGS) entry which is preliminary data.</text>
</comment>
<dbReference type="SUPFAM" id="SSF56672">
    <property type="entry name" value="DNA/RNA polymerases"/>
    <property type="match status" value="1"/>
</dbReference>
<evidence type="ECO:0008006" key="7">
    <source>
        <dbReference type="Google" id="ProtNLM"/>
    </source>
</evidence>
<gene>
    <name evidence="5" type="ORF">JTE90_005162</name>
</gene>
<evidence type="ECO:0000313" key="6">
    <source>
        <dbReference type="Proteomes" id="UP000827092"/>
    </source>
</evidence>
<dbReference type="PROSITE" id="PS00028">
    <property type="entry name" value="ZINC_FINGER_C2H2_1"/>
    <property type="match status" value="1"/>
</dbReference>
<dbReference type="EMBL" id="JAFNEN010001333">
    <property type="protein sequence ID" value="KAG8174070.1"/>
    <property type="molecule type" value="Genomic_DNA"/>
</dbReference>
<feature type="domain" description="C2H2-type" evidence="3">
    <location>
        <begin position="20"/>
        <end position="48"/>
    </location>
</feature>
<feature type="region of interest" description="Disordered" evidence="2">
    <location>
        <begin position="472"/>
        <end position="498"/>
    </location>
</feature>
<dbReference type="PROSITE" id="PS50157">
    <property type="entry name" value="ZINC_FINGER_C2H2_2"/>
    <property type="match status" value="1"/>
</dbReference>
<evidence type="ECO:0000259" key="3">
    <source>
        <dbReference type="PROSITE" id="PS50157"/>
    </source>
</evidence>
<organism evidence="5 6">
    <name type="scientific">Oedothorax gibbosus</name>
    <dbReference type="NCBI Taxonomy" id="931172"/>
    <lineage>
        <taxon>Eukaryota</taxon>
        <taxon>Metazoa</taxon>
        <taxon>Ecdysozoa</taxon>
        <taxon>Arthropoda</taxon>
        <taxon>Chelicerata</taxon>
        <taxon>Arachnida</taxon>
        <taxon>Araneae</taxon>
        <taxon>Araneomorphae</taxon>
        <taxon>Entelegynae</taxon>
        <taxon>Araneoidea</taxon>
        <taxon>Linyphiidae</taxon>
        <taxon>Erigoninae</taxon>
        <taxon>Oedothorax</taxon>
    </lineage>
</organism>
<evidence type="ECO:0000256" key="1">
    <source>
        <dbReference type="PROSITE-ProRule" id="PRU00042"/>
    </source>
</evidence>
<dbReference type="InterPro" id="IPR000477">
    <property type="entry name" value="RT_dom"/>
</dbReference>
<evidence type="ECO:0000259" key="4">
    <source>
        <dbReference type="PROSITE" id="PS50878"/>
    </source>
</evidence>
<evidence type="ECO:0000256" key="2">
    <source>
        <dbReference type="SAM" id="MobiDB-lite"/>
    </source>
</evidence>
<dbReference type="AlphaFoldDB" id="A0AAV6TQB1"/>
<keyword evidence="1" id="KW-0863">Zinc-finger</keyword>
<dbReference type="PROSITE" id="PS50878">
    <property type="entry name" value="RT_POL"/>
    <property type="match status" value="1"/>
</dbReference>
<dbReference type="Pfam" id="PF00078">
    <property type="entry name" value="RVT_1"/>
    <property type="match status" value="1"/>
</dbReference>
<evidence type="ECO:0000313" key="5">
    <source>
        <dbReference type="EMBL" id="KAG8174070.1"/>
    </source>
</evidence>
<dbReference type="Proteomes" id="UP000827092">
    <property type="component" value="Unassembled WGS sequence"/>
</dbReference>
<keyword evidence="6" id="KW-1185">Reference proteome</keyword>
<dbReference type="CDD" id="cd01650">
    <property type="entry name" value="RT_nLTR_like"/>
    <property type="match status" value="1"/>
</dbReference>
<dbReference type="GO" id="GO:0071897">
    <property type="term" value="P:DNA biosynthetic process"/>
    <property type="evidence" value="ECO:0007669"/>
    <property type="project" value="UniProtKB-ARBA"/>
</dbReference>
<dbReference type="InterPro" id="IPR013087">
    <property type="entry name" value="Znf_C2H2_type"/>
</dbReference>
<feature type="domain" description="Reverse transcriptase" evidence="4">
    <location>
        <begin position="619"/>
        <end position="896"/>
    </location>
</feature>
<feature type="region of interest" description="Disordered" evidence="2">
    <location>
        <begin position="166"/>
        <end position="185"/>
    </location>
</feature>
<reference evidence="5 6" key="1">
    <citation type="journal article" date="2022" name="Nat. Ecol. Evol.">
        <title>A masculinizing supergene underlies an exaggerated male reproductive morph in a spider.</title>
        <authorList>
            <person name="Hendrickx F."/>
            <person name="De Corte Z."/>
            <person name="Sonet G."/>
            <person name="Van Belleghem S.M."/>
            <person name="Kostlbacher S."/>
            <person name="Vangestel C."/>
        </authorList>
    </citation>
    <scope>NUCLEOTIDE SEQUENCE [LARGE SCALE GENOMIC DNA]</scope>
    <source>
        <strain evidence="5">W744_W776</strain>
    </source>
</reference>
<name>A0AAV6TQB1_9ARAC</name>
<dbReference type="PANTHER" id="PTHR19446">
    <property type="entry name" value="REVERSE TRANSCRIPTASES"/>
    <property type="match status" value="1"/>
</dbReference>
<dbReference type="GO" id="GO:0008270">
    <property type="term" value="F:zinc ion binding"/>
    <property type="evidence" value="ECO:0007669"/>
    <property type="project" value="UniProtKB-KW"/>
</dbReference>
<protein>
    <recommendedName>
        <fullName evidence="7">Retrovirus-related Pol polyprotein from type-2 retrotransposable element R2DM</fullName>
    </recommendedName>
</protein>
<keyword evidence="1" id="KW-0479">Metal-binding</keyword>
<proteinExistence type="predicted"/>
<sequence length="1170" mass="128815">MSANRRVDEASAKAAEAQPLACRNCRRSFSTFPGLQLHRRKAHPVEFEAEITTTKKKARWSPEESALLAHSEAELLASNKNIRFMNQELARIFTDRTVESIKGQRRKVEHKAQVELRAGKIMSSKGPSSSAPLPKSKTICDKPVTKPQANVGPVSTSQITIRPRRGIPIRTSGNPTPPPNYVSKRPTRRNAKFLEPSSGTSTPSLGCQASSEVEVPLKLDLNLPSTSSDTSISIPGFNVSSVQEIPGEVVVPPDGSTYSDTGLDPCILSPIIDHTAMIPNDDILPMLPVIPVLPVAPVSDVTHIKFDPILLTENAPTTSHSPVTVSVSPVVNSTVCSSPTIFPSLETSGSPLDGVPVALTNHPEDLPNTIEFNSFDPSFRPPAFSLDMFPSGSPHPSEDESRSLLQEFSILAEDVERSSSFLEFIEILLNAYFPTPIGPAKRLYEMYYDFLSNSDTTLLKAKLSSLLGDIFPVPPNKQHRPKTKQPRPNPVSNRQKKRQRYAITQKLFRKSPSKCYKFLTDKTGDVAWPEPSVIKSFWENVMSLGRGEERHLVPNDISDISNDIFYVNPEPTDHTWVPISVEEVHKALPSSSSSPGPDGVTPRELKSIGAPLLTIILNMALLCGGLPPRFTESRTIFIPKSSDSINPGDFRPISISSVMCRCLHKVFANRLAGSLGLQPEQRAFIKEDGINENLFLLDLVLNRARSTFKDTHLAAIDLTKAFDSMSHASIITALAARGVDRGFINYVRDLYANSVTAFHINGQAGEAFHPTCGVRQGDPLSPILFNLVVDILITRIKESPVGISIDGIKVAVSAYADDLILFAETKLGLQSNLNLAQEVLSSCNLLINSSKSFTLSILADARNRQTKVVPGNFTVNQAPLPSVGVDGSFKYLGLMFNSFGLIWADPASQIQDLINTLKSTPLKCNQKLFIVRNILIPKVFHASILSRTPLGVLKKADIRVRDFIRKILHLPKDCPNAYIHANVDDGGLGVTSLRTKVPELRLKRLERLKRNMPEEAIGGSAGDFLLKNIKKSIDNCVGTFGRLYWRDHLSQSVDGTPLAGQRVIPKMHSWVAAHNPSLIGRDFANAIKLRINALPTNSRLRRGRAGDRYCRAGCRCKETLNHVLQNCPRTHGKRIARHDHIVNNIKAHLEQKGVRSSMSQFRYPVGKKKT</sequence>